<protein>
    <submittedName>
        <fullName evidence="1">Uncharacterized protein</fullName>
    </submittedName>
</protein>
<comment type="caution">
    <text evidence="1">The sequence shown here is derived from an EMBL/GenBank/DDBJ whole genome shotgun (WGS) entry which is preliminary data.</text>
</comment>
<proteinExistence type="predicted"/>
<gene>
    <name evidence="1" type="ORF">LCGC14_1638010</name>
</gene>
<evidence type="ECO:0000313" key="1">
    <source>
        <dbReference type="EMBL" id="KKM21178.1"/>
    </source>
</evidence>
<reference evidence="1" key="1">
    <citation type="journal article" date="2015" name="Nature">
        <title>Complex archaea that bridge the gap between prokaryotes and eukaryotes.</title>
        <authorList>
            <person name="Spang A."/>
            <person name="Saw J.H."/>
            <person name="Jorgensen S.L."/>
            <person name="Zaremba-Niedzwiedzka K."/>
            <person name="Martijn J."/>
            <person name="Lind A.E."/>
            <person name="van Eijk R."/>
            <person name="Schleper C."/>
            <person name="Guy L."/>
            <person name="Ettema T.J."/>
        </authorList>
    </citation>
    <scope>NUCLEOTIDE SEQUENCE</scope>
</reference>
<organism evidence="1">
    <name type="scientific">marine sediment metagenome</name>
    <dbReference type="NCBI Taxonomy" id="412755"/>
    <lineage>
        <taxon>unclassified sequences</taxon>
        <taxon>metagenomes</taxon>
        <taxon>ecological metagenomes</taxon>
    </lineage>
</organism>
<accession>A0A0F9KGB4</accession>
<sequence>MSVGIWWEKPHYLLYWVVLKKKISLKEWPNIVRARRTFPLDHPVSKTLNFIEKYGTHKS</sequence>
<name>A0A0F9KGB4_9ZZZZ</name>
<dbReference type="EMBL" id="LAZR01013606">
    <property type="protein sequence ID" value="KKM21178.1"/>
    <property type="molecule type" value="Genomic_DNA"/>
</dbReference>
<dbReference type="AlphaFoldDB" id="A0A0F9KGB4"/>